<comment type="caution">
    <text evidence="2">The sequence shown here is derived from an EMBL/GenBank/DDBJ whole genome shotgun (WGS) entry which is preliminary data.</text>
</comment>
<gene>
    <name evidence="2" type="ORF">AN218_07620</name>
</gene>
<keyword evidence="1" id="KW-0812">Transmembrane</keyword>
<dbReference type="Proteomes" id="UP000176005">
    <property type="component" value="Unassembled WGS sequence"/>
</dbReference>
<dbReference type="RefSeq" id="WP_070015997.1">
    <property type="nucleotide sequence ID" value="NZ_LJGW01000130.1"/>
</dbReference>
<keyword evidence="3" id="KW-1185">Reference proteome</keyword>
<organism evidence="2 3">
    <name type="scientific">Streptomyces nanshensis</name>
    <dbReference type="NCBI Taxonomy" id="518642"/>
    <lineage>
        <taxon>Bacteria</taxon>
        <taxon>Bacillati</taxon>
        <taxon>Actinomycetota</taxon>
        <taxon>Actinomycetes</taxon>
        <taxon>Kitasatosporales</taxon>
        <taxon>Streptomycetaceae</taxon>
        <taxon>Streptomyces</taxon>
    </lineage>
</organism>
<proteinExistence type="predicted"/>
<dbReference type="AlphaFoldDB" id="A0A1E7L9C0"/>
<accession>A0A1E7L9C0</accession>
<dbReference type="EMBL" id="LJGW01000130">
    <property type="protein sequence ID" value="OEV12583.1"/>
    <property type="molecule type" value="Genomic_DNA"/>
</dbReference>
<sequence>MLALFAVLQLGGFACAAAGCWRSLIRPTEHRRRIGLRLCVTGFVASTVTWLALQLALPGVLE</sequence>
<keyword evidence="1" id="KW-0472">Membrane</keyword>
<reference evidence="2 3" key="1">
    <citation type="journal article" date="2016" name="Front. Microbiol.">
        <title>Comparative Genomics Analysis of Streptomyces Species Reveals Their Adaptation to the Marine Environment and Their Diversity at the Genomic Level.</title>
        <authorList>
            <person name="Tian X."/>
            <person name="Zhang Z."/>
            <person name="Yang T."/>
            <person name="Chen M."/>
            <person name="Li J."/>
            <person name="Chen F."/>
            <person name="Yang J."/>
            <person name="Li W."/>
            <person name="Zhang B."/>
            <person name="Zhang Z."/>
            <person name="Wu J."/>
            <person name="Zhang C."/>
            <person name="Long L."/>
            <person name="Xiao J."/>
        </authorList>
    </citation>
    <scope>NUCLEOTIDE SEQUENCE [LARGE SCALE GENOMIC DNA]</scope>
    <source>
        <strain evidence="2 3">SCSIO 10429</strain>
    </source>
</reference>
<keyword evidence="1" id="KW-1133">Transmembrane helix</keyword>
<evidence type="ECO:0000313" key="2">
    <source>
        <dbReference type="EMBL" id="OEV12583.1"/>
    </source>
</evidence>
<feature type="transmembrane region" description="Helical" evidence="1">
    <location>
        <begin position="34"/>
        <end position="57"/>
    </location>
</feature>
<name>A0A1E7L9C0_9ACTN</name>
<evidence type="ECO:0000313" key="3">
    <source>
        <dbReference type="Proteomes" id="UP000176005"/>
    </source>
</evidence>
<protein>
    <submittedName>
        <fullName evidence="2">Uncharacterized protein</fullName>
    </submittedName>
</protein>
<evidence type="ECO:0000256" key="1">
    <source>
        <dbReference type="SAM" id="Phobius"/>
    </source>
</evidence>